<comment type="caution">
    <text evidence="2">The sequence shown here is derived from an EMBL/GenBank/DDBJ whole genome shotgun (WGS) entry which is preliminary data.</text>
</comment>
<dbReference type="AlphaFoldDB" id="A0A9P7N8U3"/>
<proteinExistence type="predicted"/>
<evidence type="ECO:0000313" key="2">
    <source>
        <dbReference type="EMBL" id="KAG6002972.1"/>
    </source>
</evidence>
<protein>
    <submittedName>
        <fullName evidence="2">Uncharacterized protein</fullName>
    </submittedName>
</protein>
<feature type="region of interest" description="Disordered" evidence="1">
    <location>
        <begin position="89"/>
        <end position="117"/>
    </location>
</feature>
<sequence length="117" mass="12438">MADASGTAQAASNAAIMPEPLIEEEEIGEVAAGTVSIRWDVKGGKDRGHKAYLDTNYNLTGSPNIQGITIDSSIKVNVLCFGGAPDDTPDKVLQGPTSGKDTFTPIRLSSYRVERRD</sequence>
<dbReference type="OrthoDB" id="3541842at2759"/>
<accession>A0A9P7N8U3</accession>
<evidence type="ECO:0000313" key="3">
    <source>
        <dbReference type="Proteomes" id="UP000748025"/>
    </source>
</evidence>
<keyword evidence="3" id="KW-1185">Reference proteome</keyword>
<name>A0A9P7N8U3_9HYPO</name>
<reference evidence="2" key="1">
    <citation type="journal article" date="2020" name="bioRxiv">
        <title>Whole genome comparisons of ergot fungi reveals the divergence and evolution of species within the genus Claviceps are the result of varying mechanisms driving genome evolution and host range expansion.</title>
        <authorList>
            <person name="Wyka S.A."/>
            <person name="Mondo S.J."/>
            <person name="Liu M."/>
            <person name="Dettman J."/>
            <person name="Nalam V."/>
            <person name="Broders K.D."/>
        </authorList>
    </citation>
    <scope>NUCLEOTIDE SEQUENCE</scope>
    <source>
        <strain evidence="2">CCC 602</strain>
    </source>
</reference>
<organism evidence="2 3">
    <name type="scientific">Claviceps pusilla</name>
    <dbReference type="NCBI Taxonomy" id="123648"/>
    <lineage>
        <taxon>Eukaryota</taxon>
        <taxon>Fungi</taxon>
        <taxon>Dikarya</taxon>
        <taxon>Ascomycota</taxon>
        <taxon>Pezizomycotina</taxon>
        <taxon>Sordariomycetes</taxon>
        <taxon>Hypocreomycetidae</taxon>
        <taxon>Hypocreales</taxon>
        <taxon>Clavicipitaceae</taxon>
        <taxon>Claviceps</taxon>
    </lineage>
</organism>
<evidence type="ECO:0000256" key="1">
    <source>
        <dbReference type="SAM" id="MobiDB-lite"/>
    </source>
</evidence>
<dbReference type="EMBL" id="SRPW01001309">
    <property type="protein sequence ID" value="KAG6002972.1"/>
    <property type="molecule type" value="Genomic_DNA"/>
</dbReference>
<dbReference type="Proteomes" id="UP000748025">
    <property type="component" value="Unassembled WGS sequence"/>
</dbReference>
<gene>
    <name evidence="2" type="ORF">E4U43_000990</name>
</gene>